<dbReference type="AlphaFoldDB" id="A0A2A2L032"/>
<evidence type="ECO:0000313" key="4">
    <source>
        <dbReference type="Proteomes" id="UP000218231"/>
    </source>
</evidence>
<sequence length="356" mass="41347">MLRRLSSLICLLLISLISAYVVPSIEQPPANSQAANFFYQRQLRDPLYEPYIRRMMPMKERRNFEGFEDMGSLMRSIDGQMPAADYDSNSPLIVDIITPLPDYDETSVYSGRPPLPRPNPVPRNIPQNQNPSYYMEAEPTRPIRKKQPSELNNYDYHTQPNFEEPKFHSYKEDHPDEPIMYKSTRTHIKEIGVNVLPIPKTGNQNEATPFVYRQAPDHKVKAWAIHMRNHPNLDMNTIRSMRNFDCPICQQFMNQGVEFPTNSSQSSSGEKGSHGKRRKDVRELFNVPEEEAPPEPVPNEDIRMITRAKQNYNQKSDNEISVTELEEIEILQHDQHYVLCRKADDTTGWLPNFVVD</sequence>
<gene>
    <name evidence="3" type="ORF">WR25_27187</name>
</gene>
<name>A0A2A2L032_9BILA</name>
<evidence type="ECO:0000256" key="2">
    <source>
        <dbReference type="SAM" id="SignalP"/>
    </source>
</evidence>
<dbReference type="Proteomes" id="UP000218231">
    <property type="component" value="Unassembled WGS sequence"/>
</dbReference>
<evidence type="ECO:0000256" key="1">
    <source>
        <dbReference type="SAM" id="MobiDB-lite"/>
    </source>
</evidence>
<dbReference type="Gene3D" id="2.30.30.40">
    <property type="entry name" value="SH3 Domains"/>
    <property type="match status" value="1"/>
</dbReference>
<dbReference type="SUPFAM" id="SSF50044">
    <property type="entry name" value="SH3-domain"/>
    <property type="match status" value="1"/>
</dbReference>
<dbReference type="InterPro" id="IPR036028">
    <property type="entry name" value="SH3-like_dom_sf"/>
</dbReference>
<dbReference type="EMBL" id="LIAE01007393">
    <property type="protein sequence ID" value="PAV79616.1"/>
    <property type="molecule type" value="Genomic_DNA"/>
</dbReference>
<dbReference type="OrthoDB" id="10255964at2759"/>
<accession>A0A2A2L032</accession>
<keyword evidence="2" id="KW-0732">Signal</keyword>
<feature type="region of interest" description="Disordered" evidence="1">
    <location>
        <begin position="258"/>
        <end position="279"/>
    </location>
</feature>
<evidence type="ECO:0008006" key="5">
    <source>
        <dbReference type="Google" id="ProtNLM"/>
    </source>
</evidence>
<organism evidence="3 4">
    <name type="scientific">Diploscapter pachys</name>
    <dbReference type="NCBI Taxonomy" id="2018661"/>
    <lineage>
        <taxon>Eukaryota</taxon>
        <taxon>Metazoa</taxon>
        <taxon>Ecdysozoa</taxon>
        <taxon>Nematoda</taxon>
        <taxon>Chromadorea</taxon>
        <taxon>Rhabditida</taxon>
        <taxon>Rhabditina</taxon>
        <taxon>Rhabditomorpha</taxon>
        <taxon>Rhabditoidea</taxon>
        <taxon>Rhabditidae</taxon>
        <taxon>Diploscapter</taxon>
    </lineage>
</organism>
<feature type="region of interest" description="Disordered" evidence="1">
    <location>
        <begin position="105"/>
        <end position="134"/>
    </location>
</feature>
<protein>
    <recommendedName>
        <fullName evidence="5">SH3 domain-containing protein</fullName>
    </recommendedName>
</protein>
<reference evidence="3 4" key="1">
    <citation type="journal article" date="2017" name="Curr. Biol.">
        <title>Genome architecture and evolution of a unichromosomal asexual nematode.</title>
        <authorList>
            <person name="Fradin H."/>
            <person name="Zegar C."/>
            <person name="Gutwein M."/>
            <person name="Lucas J."/>
            <person name="Kovtun M."/>
            <person name="Corcoran D."/>
            <person name="Baugh L.R."/>
            <person name="Kiontke K."/>
            <person name="Gunsalus K."/>
            <person name="Fitch D.H."/>
            <person name="Piano F."/>
        </authorList>
    </citation>
    <scope>NUCLEOTIDE SEQUENCE [LARGE SCALE GENOMIC DNA]</scope>
    <source>
        <strain evidence="3">PF1309</strain>
    </source>
</reference>
<proteinExistence type="predicted"/>
<keyword evidence="4" id="KW-1185">Reference proteome</keyword>
<feature type="signal peptide" evidence="2">
    <location>
        <begin position="1"/>
        <end position="19"/>
    </location>
</feature>
<comment type="caution">
    <text evidence="3">The sequence shown here is derived from an EMBL/GenBank/DDBJ whole genome shotgun (WGS) entry which is preliminary data.</text>
</comment>
<feature type="compositionally biased region" description="Pro residues" evidence="1">
    <location>
        <begin position="113"/>
        <end position="123"/>
    </location>
</feature>
<evidence type="ECO:0000313" key="3">
    <source>
        <dbReference type="EMBL" id="PAV79616.1"/>
    </source>
</evidence>
<feature type="chain" id="PRO_5012019483" description="SH3 domain-containing protein" evidence="2">
    <location>
        <begin position="20"/>
        <end position="356"/>
    </location>
</feature>